<dbReference type="InterPro" id="IPR009072">
    <property type="entry name" value="Histone-fold"/>
</dbReference>
<keyword evidence="3" id="KW-0805">Transcription regulation</keyword>
<dbReference type="Gene3D" id="1.10.20.10">
    <property type="entry name" value="Histone, subunit A"/>
    <property type="match status" value="1"/>
</dbReference>
<feature type="region of interest" description="Disordered" evidence="8">
    <location>
        <begin position="122"/>
        <end position="154"/>
    </location>
</feature>
<feature type="domain" description="Transcription factor CBF/NF-Y/archaeal histone" evidence="9">
    <location>
        <begin position="32"/>
        <end position="96"/>
    </location>
</feature>
<evidence type="ECO:0000259" key="9">
    <source>
        <dbReference type="Pfam" id="PF00808"/>
    </source>
</evidence>
<evidence type="ECO:0000256" key="1">
    <source>
        <dbReference type="ARBA" id="ARBA00004123"/>
    </source>
</evidence>
<comment type="similarity">
    <text evidence="2">Belongs to the NFYB/HAP3 subunit family.</text>
</comment>
<keyword evidence="7" id="KW-0539">Nucleus</keyword>
<dbReference type="GO" id="GO:0000978">
    <property type="term" value="F:RNA polymerase II cis-regulatory region sequence-specific DNA binding"/>
    <property type="evidence" value="ECO:0007669"/>
    <property type="project" value="TreeGrafter"/>
</dbReference>
<keyword evidence="6" id="KW-0804">Transcription</keyword>
<evidence type="ECO:0000256" key="3">
    <source>
        <dbReference type="ARBA" id="ARBA00023015"/>
    </source>
</evidence>
<dbReference type="FunFam" id="1.10.20.10:FF:000110">
    <property type="entry name" value="Nuclear factor Y, subunit B1"/>
    <property type="match status" value="1"/>
</dbReference>
<dbReference type="GO" id="GO:0001228">
    <property type="term" value="F:DNA-binding transcription activator activity, RNA polymerase II-specific"/>
    <property type="evidence" value="ECO:0007669"/>
    <property type="project" value="InterPro"/>
</dbReference>
<evidence type="ECO:0000256" key="6">
    <source>
        <dbReference type="ARBA" id="ARBA00023163"/>
    </source>
</evidence>
<accession>A0A7N0V5A7</accession>
<dbReference type="PANTHER" id="PTHR11064">
    <property type="entry name" value="CCAAT-BINDING TRANSCRIPTION FACTOR-RELATED"/>
    <property type="match status" value="1"/>
</dbReference>
<reference evidence="10" key="1">
    <citation type="submission" date="2021-01" db="UniProtKB">
        <authorList>
            <consortium name="EnsemblPlants"/>
        </authorList>
    </citation>
    <scope>IDENTIFICATION</scope>
</reference>
<evidence type="ECO:0000256" key="5">
    <source>
        <dbReference type="ARBA" id="ARBA00023159"/>
    </source>
</evidence>
<evidence type="ECO:0000313" key="10">
    <source>
        <dbReference type="EnsemblPlants" id="Kaladp0099s0087.1.v1.1"/>
    </source>
</evidence>
<dbReference type="EnsemblPlants" id="Kaladp0099s0087.1.v1.1">
    <property type="protein sequence ID" value="Kaladp0099s0087.1.v1.1"/>
    <property type="gene ID" value="Kaladp0099s0087.v1.1"/>
</dbReference>
<organism evidence="10 11">
    <name type="scientific">Kalanchoe fedtschenkoi</name>
    <name type="common">Lavender scallops</name>
    <name type="synonym">South American air plant</name>
    <dbReference type="NCBI Taxonomy" id="63787"/>
    <lineage>
        <taxon>Eukaryota</taxon>
        <taxon>Viridiplantae</taxon>
        <taxon>Streptophyta</taxon>
        <taxon>Embryophyta</taxon>
        <taxon>Tracheophyta</taxon>
        <taxon>Spermatophyta</taxon>
        <taxon>Magnoliopsida</taxon>
        <taxon>eudicotyledons</taxon>
        <taxon>Gunneridae</taxon>
        <taxon>Pentapetalae</taxon>
        <taxon>Saxifragales</taxon>
        <taxon>Crassulaceae</taxon>
        <taxon>Kalanchoe</taxon>
    </lineage>
</organism>
<dbReference type="Pfam" id="PF00808">
    <property type="entry name" value="CBFD_NFYB_HMF"/>
    <property type="match status" value="1"/>
</dbReference>
<evidence type="ECO:0000256" key="2">
    <source>
        <dbReference type="ARBA" id="ARBA00009053"/>
    </source>
</evidence>
<dbReference type="PRINTS" id="PR00615">
    <property type="entry name" value="CCAATSUBUNTA"/>
</dbReference>
<evidence type="ECO:0000256" key="4">
    <source>
        <dbReference type="ARBA" id="ARBA00023125"/>
    </source>
</evidence>
<dbReference type="PANTHER" id="PTHR11064:SF9">
    <property type="entry name" value="NUCLEAR TRANSCRIPTION FACTOR Y SUBUNIT BETA"/>
    <property type="match status" value="1"/>
</dbReference>
<name>A0A7N0V5A7_KALFE</name>
<dbReference type="GO" id="GO:0046982">
    <property type="term" value="F:protein heterodimerization activity"/>
    <property type="evidence" value="ECO:0007669"/>
    <property type="project" value="InterPro"/>
</dbReference>
<dbReference type="OMA" id="CCSSRER"/>
<feature type="compositionally biased region" description="Low complexity" evidence="8">
    <location>
        <begin position="1"/>
        <end position="13"/>
    </location>
</feature>
<evidence type="ECO:0000256" key="8">
    <source>
        <dbReference type="SAM" id="MobiDB-lite"/>
    </source>
</evidence>
<dbReference type="AlphaFoldDB" id="A0A7N0V5A7"/>
<evidence type="ECO:0000256" key="7">
    <source>
        <dbReference type="ARBA" id="ARBA00023242"/>
    </source>
</evidence>
<keyword evidence="4" id="KW-0238">DNA-binding</keyword>
<protein>
    <recommendedName>
        <fullName evidence="9">Transcription factor CBF/NF-Y/archaeal histone domain-containing protein</fullName>
    </recommendedName>
</protein>
<dbReference type="SUPFAM" id="SSF47113">
    <property type="entry name" value="Histone-fold"/>
    <property type="match status" value="1"/>
</dbReference>
<evidence type="ECO:0000313" key="11">
    <source>
        <dbReference type="Proteomes" id="UP000594263"/>
    </source>
</evidence>
<feature type="region of interest" description="Disordered" evidence="8">
    <location>
        <begin position="1"/>
        <end position="23"/>
    </location>
</feature>
<sequence length="154" mass="16465">MGSAPGSPAAVGGDYKCGGQSPNLTAREKDKFLPVANISRIMKIAVPPNGKIANDAKDIVQECTSEFISFITSEASDKCQKKKRKTINGDDILWAMSLLGFEEYIEPLRVYLAKYRKMEGDSKAPAKSGVSSMRGGGGKSMGFPSSASSSRIIH</sequence>
<keyword evidence="5" id="KW-0010">Activator</keyword>
<dbReference type="Proteomes" id="UP000594263">
    <property type="component" value="Unplaced"/>
</dbReference>
<keyword evidence="11" id="KW-1185">Reference proteome</keyword>
<dbReference type="InterPro" id="IPR003958">
    <property type="entry name" value="CBFA_NFYB_domain"/>
</dbReference>
<proteinExistence type="inferred from homology"/>
<comment type="subcellular location">
    <subcellularLocation>
        <location evidence="1">Nucleus</location>
    </subcellularLocation>
</comment>
<dbReference type="InterPro" id="IPR027113">
    <property type="entry name" value="Transc_fact_NFYB/HAP3"/>
</dbReference>
<dbReference type="CDD" id="cd22907">
    <property type="entry name" value="HFD_NFYB"/>
    <property type="match status" value="1"/>
</dbReference>
<dbReference type="Gramene" id="Kaladp0099s0087.1.v1.1">
    <property type="protein sequence ID" value="Kaladp0099s0087.1.v1.1"/>
    <property type="gene ID" value="Kaladp0099s0087.v1.1"/>
</dbReference>
<dbReference type="GO" id="GO:0016602">
    <property type="term" value="C:CCAAT-binding factor complex"/>
    <property type="evidence" value="ECO:0007669"/>
    <property type="project" value="InterPro"/>
</dbReference>